<keyword evidence="4 8" id="KW-0547">Nucleotide-binding</keyword>
<dbReference type="UniPathway" id="UPA00051">
    <property type="reaction ID" value="UER00462"/>
</dbReference>
<evidence type="ECO:0000256" key="5">
    <source>
        <dbReference type="ARBA" id="ARBA00022777"/>
    </source>
</evidence>
<comment type="catalytic activity">
    <reaction evidence="7 9">
        <text>L-aspartate + ATP = 4-phospho-L-aspartate + ADP</text>
        <dbReference type="Rhea" id="RHEA:23776"/>
        <dbReference type="ChEBI" id="CHEBI:29991"/>
        <dbReference type="ChEBI" id="CHEBI:30616"/>
        <dbReference type="ChEBI" id="CHEBI:57535"/>
        <dbReference type="ChEBI" id="CHEBI:456216"/>
        <dbReference type="EC" id="2.7.2.4"/>
    </reaction>
</comment>
<dbReference type="Proteomes" id="UP000265916">
    <property type="component" value="Unassembled WGS sequence"/>
</dbReference>
<dbReference type="InterPro" id="IPR045865">
    <property type="entry name" value="ACT-like_dom_sf"/>
</dbReference>
<dbReference type="GO" id="GO:0009089">
    <property type="term" value="P:lysine biosynthetic process via diaminopimelate"/>
    <property type="evidence" value="ECO:0007669"/>
    <property type="project" value="UniProtKB-UniPathway"/>
</dbReference>
<evidence type="ECO:0000256" key="1">
    <source>
        <dbReference type="ARBA" id="ARBA00004766"/>
    </source>
</evidence>
<dbReference type="NCBIfam" id="NF006570">
    <property type="entry name" value="PRK09084.1"/>
    <property type="match status" value="1"/>
</dbReference>
<evidence type="ECO:0000256" key="8">
    <source>
        <dbReference type="PIRSR" id="PIRSR000726-1"/>
    </source>
</evidence>
<dbReference type="InterPro" id="IPR018042">
    <property type="entry name" value="Aspartate_kinase_CS"/>
</dbReference>
<dbReference type="InterPro" id="IPR005260">
    <property type="entry name" value="Asp_kin_monofn"/>
</dbReference>
<dbReference type="PANTHER" id="PTHR21499">
    <property type="entry name" value="ASPARTATE KINASE"/>
    <property type="match status" value="1"/>
</dbReference>
<evidence type="ECO:0000256" key="6">
    <source>
        <dbReference type="ARBA" id="ARBA00022840"/>
    </source>
</evidence>
<comment type="pathway">
    <text evidence="1 10">Amino-acid biosynthesis; L-lysine biosynthesis via DAP pathway; (S)-tetrahydrodipicolinate from L-aspartate: step 1/4.</text>
</comment>
<feature type="binding site" evidence="8">
    <location>
        <position position="46"/>
    </location>
    <ligand>
        <name>substrate</name>
    </ligand>
</feature>
<dbReference type="InterPro" id="IPR001341">
    <property type="entry name" value="Asp_kinase"/>
</dbReference>
<evidence type="ECO:0000256" key="4">
    <source>
        <dbReference type="ARBA" id="ARBA00022741"/>
    </source>
</evidence>
<dbReference type="EC" id="2.7.2.4" evidence="9"/>
<evidence type="ECO:0000256" key="7">
    <source>
        <dbReference type="ARBA" id="ARBA00047872"/>
    </source>
</evidence>
<dbReference type="EMBL" id="NRJG01000031">
    <property type="protein sequence ID" value="RIY39463.1"/>
    <property type="molecule type" value="Genomic_DNA"/>
</dbReference>
<name>A0A3A1YME0_9GAMM</name>
<dbReference type="NCBIfam" id="TIGR00657">
    <property type="entry name" value="asp_kinases"/>
    <property type="match status" value="1"/>
</dbReference>
<feature type="binding site" evidence="8">
    <location>
        <begin position="260"/>
        <end position="261"/>
    </location>
    <ligand>
        <name>ATP</name>
        <dbReference type="ChEBI" id="CHEBI:30616"/>
    </ligand>
</feature>
<comment type="pathway">
    <text evidence="10">Amino-acid biosynthesis; L-methionine biosynthesis via de novo pathway; L-homoserine from L-aspartate: step 1/3.</text>
</comment>
<dbReference type="PANTHER" id="PTHR21499:SF59">
    <property type="entry name" value="ASPARTOKINASE"/>
    <property type="match status" value="1"/>
</dbReference>
<dbReference type="InterPro" id="IPR036393">
    <property type="entry name" value="AceGlu_kinase-like_sf"/>
</dbReference>
<evidence type="ECO:0000256" key="3">
    <source>
        <dbReference type="ARBA" id="ARBA00022679"/>
    </source>
</evidence>
<keyword evidence="5 9" id="KW-0418">Kinase</keyword>
<accession>A0A3A1YME0</accession>
<dbReference type="RefSeq" id="WP_119530342.1">
    <property type="nucleotide sequence ID" value="NZ_JBHSSP010000009.1"/>
</dbReference>
<feature type="binding site" evidence="8">
    <location>
        <begin position="224"/>
        <end position="225"/>
    </location>
    <ligand>
        <name>ATP</name>
        <dbReference type="ChEBI" id="CHEBI:30616"/>
    </ligand>
</feature>
<dbReference type="GO" id="GO:0004072">
    <property type="term" value="F:aspartate kinase activity"/>
    <property type="evidence" value="ECO:0007669"/>
    <property type="project" value="UniProtKB-EC"/>
</dbReference>
<dbReference type="Gene3D" id="3.30.70.260">
    <property type="match status" value="2"/>
</dbReference>
<comment type="pathway">
    <text evidence="10">Amino-acid biosynthesis; L-threonine biosynthesis; L-threonine from L-aspartate: step 1/5.</text>
</comment>
<dbReference type="GO" id="GO:0009090">
    <property type="term" value="P:homoserine biosynthetic process"/>
    <property type="evidence" value="ECO:0007669"/>
    <property type="project" value="TreeGrafter"/>
</dbReference>
<dbReference type="UniPathway" id="UPA00050">
    <property type="reaction ID" value="UER00461"/>
</dbReference>
<dbReference type="SUPFAM" id="SSF53633">
    <property type="entry name" value="Carbamate kinase-like"/>
    <property type="match status" value="1"/>
</dbReference>
<proteinExistence type="inferred from homology"/>
<dbReference type="Pfam" id="PF00696">
    <property type="entry name" value="AA_kinase"/>
    <property type="match status" value="1"/>
</dbReference>
<evidence type="ECO:0000256" key="2">
    <source>
        <dbReference type="ARBA" id="ARBA00010122"/>
    </source>
</evidence>
<feature type="binding site" evidence="8">
    <location>
        <position position="235"/>
    </location>
    <ligand>
        <name>ATP</name>
        <dbReference type="ChEBI" id="CHEBI:30616"/>
    </ligand>
</feature>
<evidence type="ECO:0000259" key="11">
    <source>
        <dbReference type="Pfam" id="PF00696"/>
    </source>
</evidence>
<organism evidence="13 14">
    <name type="scientific">Psittacicella hinzii</name>
    <dbReference type="NCBI Taxonomy" id="2028575"/>
    <lineage>
        <taxon>Bacteria</taxon>
        <taxon>Pseudomonadati</taxon>
        <taxon>Pseudomonadota</taxon>
        <taxon>Gammaproteobacteria</taxon>
        <taxon>Pasteurellales</taxon>
        <taxon>Psittacicellaceae</taxon>
        <taxon>Psittacicella</taxon>
    </lineage>
</organism>
<dbReference type="InterPro" id="IPR054352">
    <property type="entry name" value="ACT_Aspartokinase"/>
</dbReference>
<dbReference type="PROSITE" id="PS00324">
    <property type="entry name" value="ASPARTOKINASE"/>
    <property type="match status" value="1"/>
</dbReference>
<dbReference type="Gene3D" id="1.20.120.1320">
    <property type="entry name" value="Aspartokinase, catalytic domain"/>
    <property type="match status" value="1"/>
</dbReference>
<feature type="domain" description="Aspartate/glutamate/uridylate kinase" evidence="11">
    <location>
        <begin position="5"/>
        <end position="281"/>
    </location>
</feature>
<dbReference type="Pfam" id="PF22468">
    <property type="entry name" value="ACT_9"/>
    <property type="match status" value="1"/>
</dbReference>
<dbReference type="SUPFAM" id="SSF55021">
    <property type="entry name" value="ACT-like"/>
    <property type="match status" value="2"/>
</dbReference>
<keyword evidence="10" id="KW-0028">Amino-acid biosynthesis</keyword>
<feature type="domain" description="Aspartokinase ACT" evidence="12">
    <location>
        <begin position="391"/>
        <end position="447"/>
    </location>
</feature>
<dbReference type="GO" id="GO:0009088">
    <property type="term" value="P:threonine biosynthetic process"/>
    <property type="evidence" value="ECO:0007669"/>
    <property type="project" value="UniProtKB-UniPathway"/>
</dbReference>
<keyword evidence="3 9" id="KW-0808">Transferase</keyword>
<comment type="similarity">
    <text evidence="2 9">Belongs to the aspartokinase family.</text>
</comment>
<dbReference type="AlphaFoldDB" id="A0A3A1YME0"/>
<evidence type="ECO:0000256" key="10">
    <source>
        <dbReference type="RuleBase" id="RU004249"/>
    </source>
</evidence>
<dbReference type="PIRSF" id="PIRSF000726">
    <property type="entry name" value="Asp_kin"/>
    <property type="match status" value="1"/>
</dbReference>
<evidence type="ECO:0000313" key="14">
    <source>
        <dbReference type="Proteomes" id="UP000265916"/>
    </source>
</evidence>
<reference evidence="13 14" key="1">
    <citation type="submission" date="2017-08" db="EMBL/GenBank/DDBJ databases">
        <title>Reclassification of Bisgaard taxon 37 and 44.</title>
        <authorList>
            <person name="Christensen H."/>
        </authorList>
    </citation>
    <scope>NUCLEOTIDE SEQUENCE [LARGE SCALE GENOMIC DNA]</scope>
    <source>
        <strain evidence="13 14">111</strain>
    </source>
</reference>
<evidence type="ECO:0000256" key="9">
    <source>
        <dbReference type="RuleBase" id="RU003448"/>
    </source>
</evidence>
<protein>
    <recommendedName>
        <fullName evidence="9">Aspartokinase</fullName>
        <ecNumber evidence="9">2.7.2.4</ecNumber>
    </recommendedName>
</protein>
<feature type="binding site" evidence="8">
    <location>
        <position position="230"/>
    </location>
    <ligand>
        <name>ATP</name>
        <dbReference type="ChEBI" id="CHEBI:30616"/>
    </ligand>
</feature>
<keyword evidence="6 8" id="KW-0067">ATP-binding</keyword>
<keyword evidence="14" id="KW-1185">Reference proteome</keyword>
<dbReference type="GO" id="GO:0005524">
    <property type="term" value="F:ATP binding"/>
    <property type="evidence" value="ECO:0007669"/>
    <property type="project" value="UniProtKB-KW"/>
</dbReference>
<sequence length="451" mass="48742">MSQDYIVAKFGGTSVADYDAMLNCFNIINANPQVKVVILSASAGVTNLLVELAAGCDKNKRKELLEKIRLIQFNIINRLQFPEEIANKIESCLRHITSLSEAASLATNEALAAAIVAHGELMSTMIFTHLCKEQGCKVEYLDAREVIYTTGNFSEATVDLDATLANAHKVTSLIADGTTKVITQGFISSQLDEGKTAVLGRGGSDYSAALFAEIINAKECHIWTDVAGIYTTDPRIVANAQRIEHISFKEAAEMAIFGAKVLHPATILPAVRSNIPVFIGNSKNPDLGGTWVTQSVDNPPLFRGIACKRNQSLLTISSLKMLGTSGFLSKVFNIFTKYNVVVDCVTTSEVAIAITLDHKQNKGQALLENPALITELEELGKVKIEHDYSLIALIGNNLTATKGVASALETLDSYPIRMICQGASDHNICVLVKADQADNTIKSLHAALFEK</sequence>
<dbReference type="OrthoDB" id="9799110at2"/>
<evidence type="ECO:0000259" key="12">
    <source>
        <dbReference type="Pfam" id="PF22468"/>
    </source>
</evidence>
<dbReference type="UniPathway" id="UPA00034">
    <property type="reaction ID" value="UER00015"/>
</dbReference>
<dbReference type="GO" id="GO:0005829">
    <property type="term" value="C:cytosol"/>
    <property type="evidence" value="ECO:0007669"/>
    <property type="project" value="TreeGrafter"/>
</dbReference>
<evidence type="ECO:0000313" key="13">
    <source>
        <dbReference type="EMBL" id="RIY39463.1"/>
    </source>
</evidence>
<dbReference type="Gene3D" id="3.40.1160.10">
    <property type="entry name" value="Acetylglutamate kinase-like"/>
    <property type="match status" value="1"/>
</dbReference>
<feature type="binding site" evidence="8">
    <location>
        <position position="120"/>
    </location>
    <ligand>
        <name>substrate</name>
    </ligand>
</feature>
<feature type="binding site" evidence="8">
    <location>
        <begin position="9"/>
        <end position="12"/>
    </location>
    <ligand>
        <name>ATP</name>
        <dbReference type="ChEBI" id="CHEBI:30616"/>
    </ligand>
</feature>
<gene>
    <name evidence="13" type="ORF">CKF58_02040</name>
</gene>
<comment type="caution">
    <text evidence="13">The sequence shown here is derived from an EMBL/GenBank/DDBJ whole genome shotgun (WGS) entry which is preliminary data.</text>
</comment>
<dbReference type="InterPro" id="IPR042199">
    <property type="entry name" value="AsparK_Bifunc_asparK/hSer_DH"/>
</dbReference>
<dbReference type="InterPro" id="IPR001048">
    <property type="entry name" value="Asp/Glu/Uridylate_kinase"/>
</dbReference>